<dbReference type="GO" id="GO:0009166">
    <property type="term" value="P:nucleotide catabolic process"/>
    <property type="evidence" value="ECO:0007669"/>
    <property type="project" value="InterPro"/>
</dbReference>
<dbReference type="Gene3D" id="3.90.780.10">
    <property type="entry name" value="5'-Nucleotidase, C-terminal domain"/>
    <property type="match status" value="1"/>
</dbReference>
<dbReference type="GO" id="GO:0030288">
    <property type="term" value="C:outer membrane-bounded periplasmic space"/>
    <property type="evidence" value="ECO:0007669"/>
    <property type="project" value="TreeGrafter"/>
</dbReference>
<proteinExistence type="predicted"/>
<dbReference type="InterPro" id="IPR036907">
    <property type="entry name" value="5'-Nucleotdase_C_sf"/>
</dbReference>
<dbReference type="InterPro" id="IPR008334">
    <property type="entry name" value="5'-Nucleotdase_C"/>
</dbReference>
<organism evidence="2 3">
    <name type="scientific">Dyadobacter soli</name>
    <dbReference type="NCBI Taxonomy" id="659014"/>
    <lineage>
        <taxon>Bacteria</taxon>
        <taxon>Pseudomonadati</taxon>
        <taxon>Bacteroidota</taxon>
        <taxon>Cytophagia</taxon>
        <taxon>Cytophagales</taxon>
        <taxon>Spirosomataceae</taxon>
        <taxon>Dyadobacter</taxon>
    </lineage>
</organism>
<evidence type="ECO:0000313" key="3">
    <source>
        <dbReference type="Proteomes" id="UP000198748"/>
    </source>
</evidence>
<dbReference type="GO" id="GO:0016787">
    <property type="term" value="F:hydrolase activity"/>
    <property type="evidence" value="ECO:0007669"/>
    <property type="project" value="InterPro"/>
</dbReference>
<gene>
    <name evidence="2" type="ORF">SAMN04487996_10258</name>
</gene>
<dbReference type="STRING" id="659014.SAMN04487996_10258"/>
<reference evidence="3" key="1">
    <citation type="submission" date="2016-10" db="EMBL/GenBank/DDBJ databases">
        <authorList>
            <person name="Varghese N."/>
            <person name="Submissions S."/>
        </authorList>
    </citation>
    <scope>NUCLEOTIDE SEQUENCE [LARGE SCALE GENOMIC DNA]</scope>
    <source>
        <strain evidence="3">DSM 25329</strain>
    </source>
</reference>
<dbReference type="AlphaFoldDB" id="A0A1G6X480"/>
<dbReference type="SUPFAM" id="SSF55816">
    <property type="entry name" value="5'-nucleotidase (syn. UDP-sugar hydrolase), C-terminal domain"/>
    <property type="match status" value="1"/>
</dbReference>
<dbReference type="Proteomes" id="UP000198748">
    <property type="component" value="Unassembled WGS sequence"/>
</dbReference>
<accession>A0A1G6X480</accession>
<dbReference type="InterPro" id="IPR006179">
    <property type="entry name" value="5_nucleotidase/apyrase"/>
</dbReference>
<name>A0A1G6X480_9BACT</name>
<dbReference type="EMBL" id="FNAN01000002">
    <property type="protein sequence ID" value="SDD72854.1"/>
    <property type="molecule type" value="Genomic_DNA"/>
</dbReference>
<keyword evidence="3" id="KW-1185">Reference proteome</keyword>
<dbReference type="RefSeq" id="WP_229212544.1">
    <property type="nucleotide sequence ID" value="NZ_FNAN01000002.1"/>
</dbReference>
<dbReference type="PANTHER" id="PTHR11575">
    <property type="entry name" value="5'-NUCLEOTIDASE-RELATED"/>
    <property type="match status" value="1"/>
</dbReference>
<dbReference type="PRINTS" id="PR01607">
    <property type="entry name" value="APYRASEFAMLY"/>
</dbReference>
<feature type="domain" description="5'-Nucleotidase C-terminal" evidence="1">
    <location>
        <begin position="68"/>
        <end position="210"/>
    </location>
</feature>
<dbReference type="Pfam" id="PF02872">
    <property type="entry name" value="5_nucleotid_C"/>
    <property type="match status" value="1"/>
</dbReference>
<protein>
    <submittedName>
        <fullName evidence="2">5'-nucleotidase, C-terminal domain</fullName>
    </submittedName>
</protein>
<evidence type="ECO:0000259" key="1">
    <source>
        <dbReference type="Pfam" id="PF02872"/>
    </source>
</evidence>
<dbReference type="PROSITE" id="PS51257">
    <property type="entry name" value="PROKAR_LIPOPROTEIN"/>
    <property type="match status" value="1"/>
</dbReference>
<dbReference type="PANTHER" id="PTHR11575:SF24">
    <property type="entry name" value="5'-NUCLEOTIDASE"/>
    <property type="match status" value="1"/>
</dbReference>
<sequence>MMKTHFRPVYGAVLLAGFGLLASCQKHLAVSKSEYKQYGIDQSVGADSAIIRYYQPYKDKMQAEMNRVVGQTDQALTKPSDPETLMGNFFADAMLKEGLKKDPTIQFTLATKGGLRTTFPKGNITVSHVFELMPFENEMVVLKLSGPNVQQVIDFIAKKDGEPVAGIRMKIRDNKAYDVTIGGEPFDSNKNYNLLTYDYLADGGDDLECLRNPLERREINQKVREALFENISDLTRQGKKITAQLDGRIVSDK</sequence>
<evidence type="ECO:0000313" key="2">
    <source>
        <dbReference type="EMBL" id="SDD72854.1"/>
    </source>
</evidence>